<dbReference type="Proteomes" id="UP001500037">
    <property type="component" value="Unassembled WGS sequence"/>
</dbReference>
<dbReference type="InterPro" id="IPR035905">
    <property type="entry name" value="Barstar-like_sf"/>
</dbReference>
<feature type="domain" description="Barstar (barnase inhibitor)" evidence="2">
    <location>
        <begin position="3"/>
        <end position="83"/>
    </location>
</feature>
<evidence type="ECO:0000313" key="4">
    <source>
        <dbReference type="Proteomes" id="UP001500037"/>
    </source>
</evidence>
<dbReference type="Gene3D" id="3.30.370.10">
    <property type="entry name" value="Barstar-like"/>
    <property type="match status" value="1"/>
</dbReference>
<keyword evidence="4" id="KW-1185">Reference proteome</keyword>
<dbReference type="Pfam" id="PF01337">
    <property type="entry name" value="Barstar"/>
    <property type="match status" value="1"/>
</dbReference>
<organism evidence="3 4">
    <name type="scientific">Kitasatospora nipponensis</name>
    <dbReference type="NCBI Taxonomy" id="258049"/>
    <lineage>
        <taxon>Bacteria</taxon>
        <taxon>Bacillati</taxon>
        <taxon>Actinomycetota</taxon>
        <taxon>Actinomycetes</taxon>
        <taxon>Kitasatosporales</taxon>
        <taxon>Streptomycetaceae</taxon>
        <taxon>Kitasatospora</taxon>
    </lineage>
</organism>
<evidence type="ECO:0000313" key="3">
    <source>
        <dbReference type="EMBL" id="GAA1235364.1"/>
    </source>
</evidence>
<name>A0ABP4GVN4_9ACTN</name>
<protein>
    <recommendedName>
        <fullName evidence="2">Barstar (barnase inhibitor) domain-containing protein</fullName>
    </recommendedName>
</protein>
<evidence type="ECO:0000259" key="2">
    <source>
        <dbReference type="Pfam" id="PF01337"/>
    </source>
</evidence>
<proteinExistence type="inferred from homology"/>
<gene>
    <name evidence="3" type="ORF">GCM10009665_26910</name>
</gene>
<comment type="similarity">
    <text evidence="1">Belongs to the barstar family.</text>
</comment>
<accession>A0ABP4GVN4</accession>
<sequence length="95" mass="11260">MRVTIDGLTIHSEADLHRVLDRELDFGYYGYNLNALWDRLSTDVERPVELVWQNSEASRTQLGVELFDRIAALLDRVVRQDENFGWQDRFTVRFE</sequence>
<dbReference type="RefSeq" id="WP_344441702.1">
    <property type="nucleotide sequence ID" value="NZ_BAAALF010000037.1"/>
</dbReference>
<dbReference type="EMBL" id="BAAALF010000037">
    <property type="protein sequence ID" value="GAA1235364.1"/>
    <property type="molecule type" value="Genomic_DNA"/>
</dbReference>
<comment type="caution">
    <text evidence="3">The sequence shown here is derived from an EMBL/GenBank/DDBJ whole genome shotgun (WGS) entry which is preliminary data.</text>
</comment>
<dbReference type="SUPFAM" id="SSF52038">
    <property type="entry name" value="Barstar-related"/>
    <property type="match status" value="1"/>
</dbReference>
<evidence type="ECO:0000256" key="1">
    <source>
        <dbReference type="ARBA" id="ARBA00006845"/>
    </source>
</evidence>
<reference evidence="4" key="1">
    <citation type="journal article" date="2019" name="Int. J. Syst. Evol. Microbiol.">
        <title>The Global Catalogue of Microorganisms (GCM) 10K type strain sequencing project: providing services to taxonomists for standard genome sequencing and annotation.</title>
        <authorList>
            <consortium name="The Broad Institute Genomics Platform"/>
            <consortium name="The Broad Institute Genome Sequencing Center for Infectious Disease"/>
            <person name="Wu L."/>
            <person name="Ma J."/>
        </authorList>
    </citation>
    <scope>NUCLEOTIDE SEQUENCE [LARGE SCALE GENOMIC DNA]</scope>
    <source>
        <strain evidence="4">JCM 13004</strain>
    </source>
</reference>
<dbReference type="InterPro" id="IPR000468">
    <property type="entry name" value="Barstar"/>
</dbReference>